<dbReference type="InterPro" id="IPR013783">
    <property type="entry name" value="Ig-like_fold"/>
</dbReference>
<protein>
    <submittedName>
        <fullName evidence="10">Uncharacterized protein</fullName>
    </submittedName>
</protein>
<proteinExistence type="predicted"/>
<dbReference type="SUPFAM" id="SSF117281">
    <property type="entry name" value="Kelch motif"/>
    <property type="match status" value="3"/>
</dbReference>
<dbReference type="GO" id="GO:0005737">
    <property type="term" value="C:cytoplasm"/>
    <property type="evidence" value="ECO:0007669"/>
    <property type="project" value="UniProtKB-SubCell"/>
</dbReference>
<comment type="caution">
    <text evidence="10">The sequence shown here is derived from an EMBL/GenBank/DDBJ whole genome shotgun (WGS) entry which is preliminary data.</text>
</comment>
<dbReference type="Pfam" id="PF01344">
    <property type="entry name" value="Kelch_1"/>
    <property type="match status" value="5"/>
</dbReference>
<dbReference type="EMBL" id="JACHIF010000008">
    <property type="protein sequence ID" value="MBB5039461.1"/>
    <property type="molecule type" value="Genomic_DNA"/>
</dbReference>
<reference evidence="10 11" key="1">
    <citation type="submission" date="2020-08" db="EMBL/GenBank/DDBJ databases">
        <title>Genomic Encyclopedia of Type Strains, Phase IV (KMG-IV): sequencing the most valuable type-strain genomes for metagenomic binning, comparative biology and taxonomic classification.</title>
        <authorList>
            <person name="Goeker M."/>
        </authorList>
    </citation>
    <scope>NUCLEOTIDE SEQUENCE [LARGE SCALE GENOMIC DNA]</scope>
    <source>
        <strain evidence="10 11">DSM 12251</strain>
    </source>
</reference>
<evidence type="ECO:0000313" key="10">
    <source>
        <dbReference type="EMBL" id="MBB5039461.1"/>
    </source>
</evidence>
<name>A0A7W7YNH6_9BACT</name>
<dbReference type="NCBIfam" id="NF012200">
    <property type="entry name" value="choice_anch_D"/>
    <property type="match status" value="2"/>
</dbReference>
<gene>
    <name evidence="10" type="ORF">HNQ64_003733</name>
</gene>
<dbReference type="Proteomes" id="UP000534294">
    <property type="component" value="Unassembled WGS sequence"/>
</dbReference>
<keyword evidence="3" id="KW-0880">Kelch repeat</keyword>
<evidence type="ECO:0000256" key="5">
    <source>
        <dbReference type="ARBA" id="ARBA00022737"/>
    </source>
</evidence>
<dbReference type="PANTHER" id="PTHR46344">
    <property type="entry name" value="OS02G0202900 PROTEIN"/>
    <property type="match status" value="1"/>
</dbReference>
<keyword evidence="7" id="KW-0966">Cell projection</keyword>
<dbReference type="InterPro" id="IPR025883">
    <property type="entry name" value="Cadherin-like_domain"/>
</dbReference>
<dbReference type="PANTHER" id="PTHR46344:SF27">
    <property type="entry name" value="KELCH REPEAT SUPERFAMILY PROTEIN"/>
    <property type="match status" value="1"/>
</dbReference>
<keyword evidence="5" id="KW-0677">Repeat</keyword>
<keyword evidence="6" id="KW-0969">Cilium</keyword>
<evidence type="ECO:0000256" key="1">
    <source>
        <dbReference type="ARBA" id="ARBA00004138"/>
    </source>
</evidence>
<dbReference type="InterPro" id="IPR053879">
    <property type="entry name" value="HYDIN_VesB_CFA65-like_Ig"/>
</dbReference>
<accession>A0A7W7YNH6</accession>
<evidence type="ECO:0000256" key="7">
    <source>
        <dbReference type="ARBA" id="ARBA00023273"/>
    </source>
</evidence>
<feature type="domain" description="Cadherin-like beta-sandwich-like" evidence="8">
    <location>
        <begin position="833"/>
        <end position="914"/>
    </location>
</feature>
<keyword evidence="4" id="KW-0963">Cytoplasm</keyword>
<evidence type="ECO:0000256" key="4">
    <source>
        <dbReference type="ARBA" id="ARBA00022490"/>
    </source>
</evidence>
<evidence type="ECO:0000313" key="11">
    <source>
        <dbReference type="Proteomes" id="UP000534294"/>
    </source>
</evidence>
<dbReference type="InterPro" id="IPR015915">
    <property type="entry name" value="Kelch-typ_b-propeller"/>
</dbReference>
<dbReference type="SMART" id="SM00612">
    <property type="entry name" value="Kelch"/>
    <property type="match status" value="12"/>
</dbReference>
<organism evidence="10 11">
    <name type="scientific">Prosthecobacter dejongeii</name>
    <dbReference type="NCBI Taxonomy" id="48465"/>
    <lineage>
        <taxon>Bacteria</taxon>
        <taxon>Pseudomonadati</taxon>
        <taxon>Verrucomicrobiota</taxon>
        <taxon>Verrucomicrobiia</taxon>
        <taxon>Verrucomicrobiales</taxon>
        <taxon>Verrucomicrobiaceae</taxon>
        <taxon>Prosthecobacter</taxon>
    </lineage>
</organism>
<keyword evidence="11" id="KW-1185">Reference proteome</keyword>
<evidence type="ECO:0000256" key="2">
    <source>
        <dbReference type="ARBA" id="ARBA00004496"/>
    </source>
</evidence>
<comment type="subcellular location">
    <subcellularLocation>
        <location evidence="1">Cell projection</location>
        <location evidence="1">Cilium</location>
    </subcellularLocation>
    <subcellularLocation>
        <location evidence="2">Cytoplasm</location>
    </subcellularLocation>
</comment>
<dbReference type="AlphaFoldDB" id="A0A7W7YNH6"/>
<dbReference type="Gene3D" id="2.60.40.10">
    <property type="entry name" value="Immunoglobulins"/>
    <property type="match status" value="2"/>
</dbReference>
<dbReference type="InterPro" id="IPR037293">
    <property type="entry name" value="Gal_Oxidase_central_sf"/>
</dbReference>
<evidence type="ECO:0000256" key="3">
    <source>
        <dbReference type="ARBA" id="ARBA00022441"/>
    </source>
</evidence>
<dbReference type="Pfam" id="PF12733">
    <property type="entry name" value="Cadherin-like"/>
    <property type="match status" value="1"/>
</dbReference>
<dbReference type="Pfam" id="PF22544">
    <property type="entry name" value="HYDIN_VesB_CFA65-like_Ig"/>
    <property type="match status" value="1"/>
</dbReference>
<dbReference type="InterPro" id="IPR006652">
    <property type="entry name" value="Kelch_1"/>
</dbReference>
<evidence type="ECO:0000259" key="9">
    <source>
        <dbReference type="Pfam" id="PF22544"/>
    </source>
</evidence>
<evidence type="ECO:0000256" key="6">
    <source>
        <dbReference type="ARBA" id="ARBA00023069"/>
    </source>
</evidence>
<sequence>MSSCEIFDPKTRVWSTAAAMGQARSGHTATMLSDGRVMVAGGLGNGTALASVEIYNPAANQWTAADDLGTARQGHTASLLQDGRVLVLGGQGTGGQTLAVAEIYDVTANQWDGALSMATARHHHTATRLVDGRVLVAAGQGSGPLTSVEIFQPTSGLWSTADALSTARSHAGAILLVDGRVLVLGGQNAGTPLAASEIFDPETGDWSSAGEDLTQARHSAAALASPQGDVWVVGGQGTSGKVAAVERWRHLAPKWQPATSMPAVRYLSSSVLLTDGNVLISGGSRPGGTYSSVVVYQTGSGQWAATGSLLTARYLHSSTLLHDGRVLVAGGLGSNNIPPVSCEIFDPVAGTWSASGNLGTGSYYHTATLLWDGRLLLAGGTSTGGILSRAALFDPLLGTWQITGSLMLARSNASASLLKDGRVMVSGGISPLGLASASVEIYDPVTGAWSSTGSMVHARSFHTSNLLPDGRVLVTGGNNDESQPEEEAEIYDPGTGRWSVAGSIAMARYLHESVSLPSGEIIILGGLDVNANSISAAEIFDPHTSKWTVTTPMPDSRYYMNVVLLGAGKVLVAGGIGTEGALDSAAIYDPGQSAKLQSRPLVNLAVFDSGDRLVVNGSGFTDRPEAGSGTTQNSAVNHPMVQLKYLTNGYSVFVEADSTSAFSDSLFSSAQVRNVPVGHALLTLYSAGVPSSGKIVYVPEPAVAKLRVQQPAGADFASGGQTNFGLVLVGQESSRTFVITNAGRSDLIFTSGLEGGDASMFSITSSPTSPLSGPGSSTELTIRYRPTGPGPRAATLRISSNDPDRPDFTALLRGTSFSSDANLSGLEVSYGSFTPVFSPAVTAYSLEVPNGISTLKVTPSLAQAAATLKVNGVVVSSGQASPNIPLNVGVTSIQIVVTAEDGVAQKTYGLSVGRSGPVEMVVEEASGSTLVDGGTSDFGPLLTGSALTKIYTVRNLGSDHLTGLQILKEGSQATDFEVLSLPVAPLAGGGTTTFSVRFTASSGGAKTAFLRISSNDVLRNPYDIRVTGHSLAFNVDGDSDGLSDAAEFQMASLGFDWQVAQASRVQTYFSTASGAGLYNSAQIETLHVGKPLLRRDPQTGHFTLTVGLRRSTNLTSFTSFPLTAPQVTINAQGKLEFRFNPAGPVEFFKVDAE</sequence>
<dbReference type="Gene3D" id="2.130.10.80">
    <property type="entry name" value="Galactose oxidase/kelch, beta-propeller"/>
    <property type="match status" value="7"/>
</dbReference>
<feature type="domain" description="HYDIN/VesB/CFA65-like Ig-like" evidence="9">
    <location>
        <begin position="721"/>
        <end position="812"/>
    </location>
</feature>
<evidence type="ECO:0000259" key="8">
    <source>
        <dbReference type="Pfam" id="PF12733"/>
    </source>
</evidence>